<dbReference type="InterPro" id="IPR001845">
    <property type="entry name" value="HTH_ArsR_DNA-bd_dom"/>
</dbReference>
<dbReference type="Pfam" id="PF12840">
    <property type="entry name" value="HTH_20"/>
    <property type="match status" value="1"/>
</dbReference>
<dbReference type="RefSeq" id="WP_149473976.1">
    <property type="nucleotide sequence ID" value="NZ_JAGGMB010000007.1"/>
</dbReference>
<feature type="domain" description="HTH arsR-type" evidence="2">
    <location>
        <begin position="6"/>
        <end position="92"/>
    </location>
</feature>
<dbReference type="InterPro" id="IPR011991">
    <property type="entry name" value="ArsR-like_HTH"/>
</dbReference>
<dbReference type="AlphaFoldDB" id="A0A9X0YT76"/>
<keyword evidence="4" id="KW-1185">Reference proteome</keyword>
<organism evidence="3 4">
    <name type="scientific">Oceanobacillus polygoni</name>
    <dbReference type="NCBI Taxonomy" id="1235259"/>
    <lineage>
        <taxon>Bacteria</taxon>
        <taxon>Bacillati</taxon>
        <taxon>Bacillota</taxon>
        <taxon>Bacilli</taxon>
        <taxon>Bacillales</taxon>
        <taxon>Bacillaceae</taxon>
        <taxon>Oceanobacillus</taxon>
    </lineage>
</organism>
<proteinExistence type="predicted"/>
<gene>
    <name evidence="3" type="ORF">J2Z64_002456</name>
</gene>
<dbReference type="Proteomes" id="UP001138793">
    <property type="component" value="Unassembled WGS sequence"/>
</dbReference>
<dbReference type="GO" id="GO:0003677">
    <property type="term" value="F:DNA binding"/>
    <property type="evidence" value="ECO:0007669"/>
    <property type="project" value="UniProtKB-KW"/>
</dbReference>
<evidence type="ECO:0000259" key="2">
    <source>
        <dbReference type="SMART" id="SM00418"/>
    </source>
</evidence>
<name>A0A9X0YT76_9BACI</name>
<dbReference type="InterPro" id="IPR036388">
    <property type="entry name" value="WH-like_DNA-bd_sf"/>
</dbReference>
<dbReference type="InterPro" id="IPR036390">
    <property type="entry name" value="WH_DNA-bd_sf"/>
</dbReference>
<protein>
    <submittedName>
        <fullName evidence="3">ArsR family transcriptional regulator</fullName>
    </submittedName>
</protein>
<keyword evidence="1" id="KW-0238">DNA-binding</keyword>
<sequence>MDNTLKVTNVLSDPTRYHIYQYILKSHKDVSVLEIANHFDIHSNVARLHLSKLEEIKLVTTHFKRTGKGGRPSKMYRLSEEVIELSFPSRDYKTLSSIALEALMELGEVGEQALYTIGKKHGHQYIEDLQLLNYNNLSTKEKLRILEGATEVLGLYPSFTYDEANNNVRLLVNNCPFKEIVMKNQAVVCHMHYLFLKGMFDVLFEGSSLKFEENMFTNNCGNCSYLADLSIV</sequence>
<dbReference type="SMART" id="SM00418">
    <property type="entry name" value="HTH_ARSR"/>
    <property type="match status" value="1"/>
</dbReference>
<dbReference type="GO" id="GO:0003700">
    <property type="term" value="F:DNA-binding transcription factor activity"/>
    <property type="evidence" value="ECO:0007669"/>
    <property type="project" value="InterPro"/>
</dbReference>
<evidence type="ECO:0000256" key="1">
    <source>
        <dbReference type="ARBA" id="ARBA00023125"/>
    </source>
</evidence>
<dbReference type="EMBL" id="JAGGMB010000007">
    <property type="protein sequence ID" value="MBP2078199.1"/>
    <property type="molecule type" value="Genomic_DNA"/>
</dbReference>
<dbReference type="OrthoDB" id="2729610at2"/>
<comment type="caution">
    <text evidence="3">The sequence shown here is derived from an EMBL/GenBank/DDBJ whole genome shotgun (WGS) entry which is preliminary data.</text>
</comment>
<dbReference type="Gene3D" id="1.10.10.10">
    <property type="entry name" value="Winged helix-like DNA-binding domain superfamily/Winged helix DNA-binding domain"/>
    <property type="match status" value="1"/>
</dbReference>
<reference evidence="3" key="1">
    <citation type="submission" date="2021-03" db="EMBL/GenBank/DDBJ databases">
        <title>Genomic Encyclopedia of Type Strains, Phase IV (KMG-IV): sequencing the most valuable type-strain genomes for metagenomic binning, comparative biology and taxonomic classification.</title>
        <authorList>
            <person name="Goeker M."/>
        </authorList>
    </citation>
    <scope>NUCLEOTIDE SEQUENCE</scope>
    <source>
        <strain evidence="3">DSM 107338</strain>
    </source>
</reference>
<accession>A0A9X0YT76</accession>
<evidence type="ECO:0000313" key="4">
    <source>
        <dbReference type="Proteomes" id="UP001138793"/>
    </source>
</evidence>
<dbReference type="CDD" id="cd00090">
    <property type="entry name" value="HTH_ARSR"/>
    <property type="match status" value="1"/>
</dbReference>
<dbReference type="SUPFAM" id="SSF46785">
    <property type="entry name" value="Winged helix' DNA-binding domain"/>
    <property type="match status" value="1"/>
</dbReference>
<evidence type="ECO:0000313" key="3">
    <source>
        <dbReference type="EMBL" id="MBP2078199.1"/>
    </source>
</evidence>